<proteinExistence type="predicted"/>
<gene>
    <name evidence="2" type="ORF">RO3G_08977</name>
</gene>
<accession>I1C737</accession>
<name>I1C737_RHIO9</name>
<keyword evidence="1" id="KW-0812">Transmembrane</keyword>
<keyword evidence="3" id="KW-1185">Reference proteome</keyword>
<dbReference type="InParanoid" id="I1C737"/>
<dbReference type="RefSeq" id="XP_067519663.1">
    <property type="nucleotide sequence ID" value="XM_067663562.1"/>
</dbReference>
<evidence type="ECO:0000313" key="3">
    <source>
        <dbReference type="Proteomes" id="UP000009138"/>
    </source>
</evidence>
<dbReference type="Proteomes" id="UP000009138">
    <property type="component" value="Unassembled WGS sequence"/>
</dbReference>
<protein>
    <submittedName>
        <fullName evidence="2">Uncharacterized protein</fullName>
    </submittedName>
</protein>
<dbReference type="AlphaFoldDB" id="I1C737"/>
<dbReference type="EMBL" id="CH476737">
    <property type="protein sequence ID" value="EIE84267.1"/>
    <property type="molecule type" value="Genomic_DNA"/>
</dbReference>
<reference evidence="2 3" key="1">
    <citation type="journal article" date="2009" name="PLoS Genet.">
        <title>Genomic analysis of the basal lineage fungus Rhizopus oryzae reveals a whole-genome duplication.</title>
        <authorList>
            <person name="Ma L.-J."/>
            <person name="Ibrahim A.S."/>
            <person name="Skory C."/>
            <person name="Grabherr M.G."/>
            <person name="Burger G."/>
            <person name="Butler M."/>
            <person name="Elias M."/>
            <person name="Idnurm A."/>
            <person name="Lang B.F."/>
            <person name="Sone T."/>
            <person name="Abe A."/>
            <person name="Calvo S.E."/>
            <person name="Corrochano L.M."/>
            <person name="Engels R."/>
            <person name="Fu J."/>
            <person name="Hansberg W."/>
            <person name="Kim J.-M."/>
            <person name="Kodira C.D."/>
            <person name="Koehrsen M.J."/>
            <person name="Liu B."/>
            <person name="Miranda-Saavedra D."/>
            <person name="O'Leary S."/>
            <person name="Ortiz-Castellanos L."/>
            <person name="Poulter R."/>
            <person name="Rodriguez-Romero J."/>
            <person name="Ruiz-Herrera J."/>
            <person name="Shen Y.-Q."/>
            <person name="Zeng Q."/>
            <person name="Galagan J."/>
            <person name="Birren B.W."/>
            <person name="Cuomo C.A."/>
            <person name="Wickes B.L."/>
        </authorList>
    </citation>
    <scope>NUCLEOTIDE SEQUENCE [LARGE SCALE GENOMIC DNA]</scope>
    <source>
        <strain evidence="3">RA 99-880 / ATCC MYA-4621 / FGSC 9543 / NRRL 43880</strain>
    </source>
</reference>
<dbReference type="GeneID" id="93615943"/>
<sequence length="59" mass="6725">MSVMSTPDNLYSDFHKNECLLELSALSEFTAANINVIIVWSLWLGVFDMIESRVSFILL</sequence>
<dbReference type="VEuPathDB" id="FungiDB:RO3G_08977"/>
<feature type="transmembrane region" description="Helical" evidence="1">
    <location>
        <begin position="30"/>
        <end position="50"/>
    </location>
</feature>
<evidence type="ECO:0000256" key="1">
    <source>
        <dbReference type="SAM" id="Phobius"/>
    </source>
</evidence>
<evidence type="ECO:0000313" key="2">
    <source>
        <dbReference type="EMBL" id="EIE84267.1"/>
    </source>
</evidence>
<keyword evidence="1" id="KW-0472">Membrane</keyword>
<keyword evidence="1" id="KW-1133">Transmembrane helix</keyword>
<organism evidence="2 3">
    <name type="scientific">Rhizopus delemar (strain RA 99-880 / ATCC MYA-4621 / FGSC 9543 / NRRL 43880)</name>
    <name type="common">Mucormycosis agent</name>
    <name type="synonym">Rhizopus arrhizus var. delemar</name>
    <dbReference type="NCBI Taxonomy" id="246409"/>
    <lineage>
        <taxon>Eukaryota</taxon>
        <taxon>Fungi</taxon>
        <taxon>Fungi incertae sedis</taxon>
        <taxon>Mucoromycota</taxon>
        <taxon>Mucoromycotina</taxon>
        <taxon>Mucoromycetes</taxon>
        <taxon>Mucorales</taxon>
        <taxon>Mucorineae</taxon>
        <taxon>Rhizopodaceae</taxon>
        <taxon>Rhizopus</taxon>
    </lineage>
</organism>